<evidence type="ECO:0000313" key="2">
    <source>
        <dbReference type="Proteomes" id="UP000193944"/>
    </source>
</evidence>
<dbReference type="InterPro" id="IPR005247">
    <property type="entry name" value="YbhB_YbcL/LppC-like"/>
</dbReference>
<organism evidence="1 2">
    <name type="scientific">Anaeromyces robustus</name>
    <dbReference type="NCBI Taxonomy" id="1754192"/>
    <lineage>
        <taxon>Eukaryota</taxon>
        <taxon>Fungi</taxon>
        <taxon>Fungi incertae sedis</taxon>
        <taxon>Chytridiomycota</taxon>
        <taxon>Chytridiomycota incertae sedis</taxon>
        <taxon>Neocallimastigomycetes</taxon>
        <taxon>Neocallimastigales</taxon>
        <taxon>Neocallimastigaceae</taxon>
        <taxon>Anaeromyces</taxon>
    </lineage>
</organism>
<dbReference type="EMBL" id="MCFG01000350">
    <property type="protein sequence ID" value="ORX75552.1"/>
    <property type="molecule type" value="Genomic_DNA"/>
</dbReference>
<comment type="caution">
    <text evidence="1">The sequence shown here is derived from an EMBL/GenBank/DDBJ whole genome shotgun (WGS) entry which is preliminary data.</text>
</comment>
<reference evidence="1 2" key="1">
    <citation type="submission" date="2016-08" db="EMBL/GenBank/DDBJ databases">
        <title>A Parts List for Fungal Cellulosomes Revealed by Comparative Genomics.</title>
        <authorList>
            <consortium name="DOE Joint Genome Institute"/>
            <person name="Haitjema C.H."/>
            <person name="Gilmore S.P."/>
            <person name="Henske J.K."/>
            <person name="Solomon K.V."/>
            <person name="De Groot R."/>
            <person name="Kuo A."/>
            <person name="Mondo S.J."/>
            <person name="Salamov A.A."/>
            <person name="Labutti K."/>
            <person name="Zhao Z."/>
            <person name="Chiniquy J."/>
            <person name="Barry K."/>
            <person name="Brewer H.M."/>
            <person name="Purvine S.O."/>
            <person name="Wright A.T."/>
            <person name="Boxma B."/>
            <person name="Van Alen T."/>
            <person name="Hackstein J.H."/>
            <person name="Baker S.E."/>
            <person name="Grigoriev I.V."/>
            <person name="O'Malley M.A."/>
        </authorList>
    </citation>
    <scope>NUCLEOTIDE SEQUENCE [LARGE SCALE GENOMIC DNA]</scope>
    <source>
        <strain evidence="1 2">S4</strain>
    </source>
</reference>
<dbReference type="NCBIfam" id="TIGR00481">
    <property type="entry name" value="YbhB/YbcL family Raf kinase inhibitor-like protein"/>
    <property type="match status" value="1"/>
</dbReference>
<dbReference type="InterPro" id="IPR036610">
    <property type="entry name" value="PEBP-like_sf"/>
</dbReference>
<dbReference type="PANTHER" id="PTHR30289:SF1">
    <property type="entry name" value="PEBP (PHOSPHATIDYLETHANOLAMINE-BINDING PROTEIN) FAMILY PROTEIN"/>
    <property type="match status" value="1"/>
</dbReference>
<evidence type="ECO:0000313" key="1">
    <source>
        <dbReference type="EMBL" id="ORX75552.1"/>
    </source>
</evidence>
<dbReference type="OrthoDB" id="10251855at2759"/>
<dbReference type="Pfam" id="PF01161">
    <property type="entry name" value="PBP"/>
    <property type="match status" value="1"/>
</dbReference>
<dbReference type="InterPro" id="IPR008914">
    <property type="entry name" value="PEBP"/>
</dbReference>
<keyword evidence="2" id="KW-1185">Reference proteome</keyword>
<dbReference type="AlphaFoldDB" id="A0A1Y1WPZ3"/>
<dbReference type="Gene3D" id="3.90.280.10">
    <property type="entry name" value="PEBP-like"/>
    <property type="match status" value="1"/>
</dbReference>
<sequence length="147" mass="16689">MFTVTSKSFTNEGPLAEKYSNYGEDYNPELTWTDVPEGTKSFCIINDDPDAPCGNWVHWLVKNIPVNVTSVPENSVPGDEVVTSWGVKGYKGPRPPSGTHRYFFKIYALKCEKMKAENIDDFYKEAEENKIAVAQIFGTFTSKRKKY</sequence>
<protein>
    <submittedName>
        <fullName evidence="1">PEBP-like protein</fullName>
    </submittedName>
</protein>
<dbReference type="Proteomes" id="UP000193944">
    <property type="component" value="Unassembled WGS sequence"/>
</dbReference>
<dbReference type="PANTHER" id="PTHR30289">
    <property type="entry name" value="UNCHARACTERIZED PROTEIN YBCL-RELATED"/>
    <property type="match status" value="1"/>
</dbReference>
<dbReference type="SUPFAM" id="SSF49777">
    <property type="entry name" value="PEBP-like"/>
    <property type="match status" value="1"/>
</dbReference>
<proteinExistence type="predicted"/>
<reference evidence="1 2" key="2">
    <citation type="submission" date="2016-08" db="EMBL/GenBank/DDBJ databases">
        <title>Pervasive Adenine N6-methylation of Active Genes in Fungi.</title>
        <authorList>
            <consortium name="DOE Joint Genome Institute"/>
            <person name="Mondo S.J."/>
            <person name="Dannebaum R.O."/>
            <person name="Kuo R.C."/>
            <person name="Labutti K."/>
            <person name="Haridas S."/>
            <person name="Kuo A."/>
            <person name="Salamov A."/>
            <person name="Ahrendt S.R."/>
            <person name="Lipzen A."/>
            <person name="Sullivan W."/>
            <person name="Andreopoulos W.B."/>
            <person name="Clum A."/>
            <person name="Lindquist E."/>
            <person name="Daum C."/>
            <person name="Ramamoorthy G.K."/>
            <person name="Gryganskyi A."/>
            <person name="Culley D."/>
            <person name="Magnuson J.K."/>
            <person name="James T.Y."/>
            <person name="O'Malley M.A."/>
            <person name="Stajich J.E."/>
            <person name="Spatafora J.W."/>
            <person name="Visel A."/>
            <person name="Grigoriev I.V."/>
        </authorList>
    </citation>
    <scope>NUCLEOTIDE SEQUENCE [LARGE SCALE GENOMIC DNA]</scope>
    <source>
        <strain evidence="1 2">S4</strain>
    </source>
</reference>
<gene>
    <name evidence="1" type="ORF">BCR32DRAFT_271837</name>
</gene>
<name>A0A1Y1WPZ3_9FUNG</name>
<accession>A0A1Y1WPZ3</accession>
<dbReference type="CDD" id="cd00865">
    <property type="entry name" value="PEBP_bact_arch"/>
    <property type="match status" value="1"/>
</dbReference>
<dbReference type="STRING" id="1754192.A0A1Y1WPZ3"/>